<dbReference type="InterPro" id="IPR025997">
    <property type="entry name" value="SBP_2_dom"/>
</dbReference>
<dbReference type="CDD" id="cd06283">
    <property type="entry name" value="PBP1_RegR_EndR_KdgR-like"/>
    <property type="match status" value="1"/>
</dbReference>
<gene>
    <name evidence="6" type="ORF">I6N95_12440</name>
</gene>
<dbReference type="Proteomes" id="UP000674938">
    <property type="component" value="Unassembled WGS sequence"/>
</dbReference>
<dbReference type="PRINTS" id="PR00036">
    <property type="entry name" value="HTHLACI"/>
</dbReference>
<dbReference type="SUPFAM" id="SSF47413">
    <property type="entry name" value="lambda repressor-like DNA-binding domains"/>
    <property type="match status" value="1"/>
</dbReference>
<dbReference type="CDD" id="cd01392">
    <property type="entry name" value="HTH_LacI"/>
    <property type="match status" value="1"/>
</dbReference>
<dbReference type="PANTHER" id="PTHR30146:SF109">
    <property type="entry name" value="HTH-TYPE TRANSCRIPTIONAL REGULATOR GALS"/>
    <property type="match status" value="1"/>
</dbReference>
<dbReference type="Pfam" id="PF00356">
    <property type="entry name" value="LacI"/>
    <property type="match status" value="1"/>
</dbReference>
<feature type="domain" description="HTH cro/C1-type" evidence="5">
    <location>
        <begin position="3"/>
        <end position="30"/>
    </location>
</feature>
<dbReference type="Gene3D" id="1.10.260.40">
    <property type="entry name" value="lambda repressor-like DNA-binding domains"/>
    <property type="match status" value="1"/>
</dbReference>
<dbReference type="Gene3D" id="3.40.50.2300">
    <property type="match status" value="2"/>
</dbReference>
<dbReference type="InterPro" id="IPR010982">
    <property type="entry name" value="Lambda_DNA-bd_dom_sf"/>
</dbReference>
<protein>
    <submittedName>
        <fullName evidence="6">LacI family DNA-binding transcriptional regulator</fullName>
    </submittedName>
</protein>
<keyword evidence="7" id="KW-1185">Reference proteome</keyword>
<dbReference type="GO" id="GO:0003700">
    <property type="term" value="F:DNA-binding transcription factor activity"/>
    <property type="evidence" value="ECO:0007669"/>
    <property type="project" value="TreeGrafter"/>
</dbReference>
<accession>A0A940SVG3</accession>
<dbReference type="Pfam" id="PF13407">
    <property type="entry name" value="Peripla_BP_4"/>
    <property type="match status" value="1"/>
</dbReference>
<reference evidence="6" key="1">
    <citation type="submission" date="2020-12" db="EMBL/GenBank/DDBJ databases">
        <title>Vagococcus allomyrinae sp. nov. and Enterococcus lavae sp. nov., isolated from the larvae of Allomyrina dichotoma.</title>
        <authorList>
            <person name="Lee S.D."/>
        </authorList>
    </citation>
    <scope>NUCLEOTIDE SEQUENCE</scope>
    <source>
        <strain evidence="6">BWB3-3</strain>
    </source>
</reference>
<evidence type="ECO:0000313" key="6">
    <source>
        <dbReference type="EMBL" id="MBP1041819.1"/>
    </source>
</evidence>
<keyword evidence="1" id="KW-0805">Transcription regulation</keyword>
<evidence type="ECO:0000259" key="5">
    <source>
        <dbReference type="PROSITE" id="PS50943"/>
    </source>
</evidence>
<dbReference type="SMART" id="SM00354">
    <property type="entry name" value="HTH_LACI"/>
    <property type="match status" value="1"/>
</dbReference>
<dbReference type="SUPFAM" id="SSF53822">
    <property type="entry name" value="Periplasmic binding protein-like I"/>
    <property type="match status" value="1"/>
</dbReference>
<evidence type="ECO:0000256" key="2">
    <source>
        <dbReference type="ARBA" id="ARBA00023125"/>
    </source>
</evidence>
<evidence type="ECO:0000259" key="4">
    <source>
        <dbReference type="PROSITE" id="PS50932"/>
    </source>
</evidence>
<dbReference type="InterPro" id="IPR001387">
    <property type="entry name" value="Cro/C1-type_HTH"/>
</dbReference>
<proteinExistence type="predicted"/>
<comment type="caution">
    <text evidence="6">The sequence shown here is derived from an EMBL/GenBank/DDBJ whole genome shotgun (WGS) entry which is preliminary data.</text>
</comment>
<dbReference type="InterPro" id="IPR028082">
    <property type="entry name" value="Peripla_BP_I"/>
</dbReference>
<dbReference type="AlphaFoldDB" id="A0A940SVG3"/>
<dbReference type="PROSITE" id="PS50932">
    <property type="entry name" value="HTH_LACI_2"/>
    <property type="match status" value="1"/>
</dbReference>
<dbReference type="PROSITE" id="PS00356">
    <property type="entry name" value="HTH_LACI_1"/>
    <property type="match status" value="1"/>
</dbReference>
<keyword evidence="3" id="KW-0804">Transcription</keyword>
<dbReference type="EMBL" id="JAEEGA010000007">
    <property type="protein sequence ID" value="MBP1041819.1"/>
    <property type="molecule type" value="Genomic_DNA"/>
</dbReference>
<feature type="domain" description="HTH lacI-type" evidence="4">
    <location>
        <begin position="5"/>
        <end position="60"/>
    </location>
</feature>
<evidence type="ECO:0000256" key="3">
    <source>
        <dbReference type="ARBA" id="ARBA00023163"/>
    </source>
</evidence>
<name>A0A940SVG3_9ENTE</name>
<dbReference type="RefSeq" id="WP_209528383.1">
    <property type="nucleotide sequence ID" value="NZ_JAEEGA010000007.1"/>
</dbReference>
<dbReference type="PANTHER" id="PTHR30146">
    <property type="entry name" value="LACI-RELATED TRANSCRIPTIONAL REPRESSOR"/>
    <property type="match status" value="1"/>
</dbReference>
<organism evidence="6 7">
    <name type="scientific">Vagococcus allomyrinae</name>
    <dbReference type="NCBI Taxonomy" id="2794353"/>
    <lineage>
        <taxon>Bacteria</taxon>
        <taxon>Bacillati</taxon>
        <taxon>Bacillota</taxon>
        <taxon>Bacilli</taxon>
        <taxon>Lactobacillales</taxon>
        <taxon>Enterococcaceae</taxon>
        <taxon>Vagococcus</taxon>
    </lineage>
</organism>
<dbReference type="PROSITE" id="PS50943">
    <property type="entry name" value="HTH_CROC1"/>
    <property type="match status" value="1"/>
</dbReference>
<sequence>MNKGLTIKDIAKAAGVSETTISRYLNKKYEYMSEKTRRKIEEVVLTLDYRPSNVARSLKSQKSKLIGAVIADIGNQFASDIIKGLSDTCEALGYTLMIAISDESTENEQIQIEKFLDNQVEGLIINTTGFNQDYLTQLREGSVPVVLLDRGVPESQIDVVTNDNYGIGLKAMKYLIDSGFKSIGFFVNEVTNTVRSERLRAFKNGLAGQTEVLGDVYVVDPDNHENLIESMMSFKKLPEPRAIFSANGLTALGLLEAMKEEQLQIIEDFGLLTFDESTWARVVSPSITTIDQSSYGLGVEACRLLVHKVEGTAEKQSLSTSGSQLPSRLIIRESTSYLN</sequence>
<keyword evidence="2 6" id="KW-0238">DNA-binding</keyword>
<evidence type="ECO:0000313" key="7">
    <source>
        <dbReference type="Proteomes" id="UP000674938"/>
    </source>
</evidence>
<dbReference type="InterPro" id="IPR000843">
    <property type="entry name" value="HTH_LacI"/>
</dbReference>
<evidence type="ECO:0000256" key="1">
    <source>
        <dbReference type="ARBA" id="ARBA00023015"/>
    </source>
</evidence>
<dbReference type="GO" id="GO:0000976">
    <property type="term" value="F:transcription cis-regulatory region binding"/>
    <property type="evidence" value="ECO:0007669"/>
    <property type="project" value="TreeGrafter"/>
</dbReference>